<keyword evidence="13" id="KW-0539">Nucleus</keyword>
<dbReference type="SUPFAM" id="SSF54001">
    <property type="entry name" value="Cysteine proteinases"/>
    <property type="match status" value="1"/>
</dbReference>
<feature type="domain" description="USP" evidence="16">
    <location>
        <begin position="194"/>
        <end position="518"/>
    </location>
</feature>
<dbReference type="RefSeq" id="XP_046062257.1">
    <property type="nucleotide sequence ID" value="XM_046204035.1"/>
</dbReference>
<keyword evidence="12" id="KW-0804">Transcription</keyword>
<evidence type="ECO:0000256" key="15">
    <source>
        <dbReference type="PROSITE-ProRule" id="PRU00502"/>
    </source>
</evidence>
<dbReference type="PANTHER" id="PTHR21646">
    <property type="entry name" value="UBIQUITIN CARBOXYL-TERMINAL HYDROLASE"/>
    <property type="match status" value="1"/>
</dbReference>
<keyword evidence="19" id="KW-1185">Reference proteome</keyword>
<dbReference type="EC" id="3.4.19.12" evidence="3"/>
<dbReference type="GO" id="GO:0008270">
    <property type="term" value="F:zinc ion binding"/>
    <property type="evidence" value="ECO:0007669"/>
    <property type="project" value="UniProtKB-KW"/>
</dbReference>
<evidence type="ECO:0000259" key="17">
    <source>
        <dbReference type="PROSITE" id="PS50271"/>
    </source>
</evidence>
<evidence type="ECO:0000256" key="5">
    <source>
        <dbReference type="ARBA" id="ARBA00022723"/>
    </source>
</evidence>
<dbReference type="Gene3D" id="3.90.70.10">
    <property type="entry name" value="Cysteine proteinases"/>
    <property type="match status" value="1"/>
</dbReference>
<evidence type="ECO:0000256" key="4">
    <source>
        <dbReference type="ARBA" id="ARBA00022670"/>
    </source>
</evidence>
<evidence type="ECO:0000313" key="18">
    <source>
        <dbReference type="EMBL" id="KAH3667445.1"/>
    </source>
</evidence>
<gene>
    <name evidence="18" type="ORF">OGAPHI_003094</name>
</gene>
<dbReference type="AlphaFoldDB" id="A0A9P8T6T9"/>
<dbReference type="PANTHER" id="PTHR21646:SF33">
    <property type="entry name" value="UBIQUITIN CARBOXYL-TERMINAL HYDROLASE 22"/>
    <property type="match status" value="1"/>
</dbReference>
<dbReference type="Gene3D" id="3.30.40.10">
    <property type="entry name" value="Zinc/RING finger domain, C3HC4 (zinc finger)"/>
    <property type="match status" value="1"/>
</dbReference>
<comment type="similarity">
    <text evidence="14">Belongs to the peptidase C19 family. UBP8 subfamily.</text>
</comment>
<dbReference type="InterPro" id="IPR001607">
    <property type="entry name" value="Znf_UBP"/>
</dbReference>
<dbReference type="OrthoDB" id="289038at2759"/>
<reference evidence="18" key="1">
    <citation type="journal article" date="2021" name="Open Biol.">
        <title>Shared evolutionary footprints suggest mitochondrial oxidative damage underlies multiple complex I losses in fungi.</title>
        <authorList>
            <person name="Schikora-Tamarit M.A."/>
            <person name="Marcet-Houben M."/>
            <person name="Nosek J."/>
            <person name="Gabaldon T."/>
        </authorList>
    </citation>
    <scope>NUCLEOTIDE SEQUENCE</scope>
    <source>
        <strain evidence="18">CBS6075</strain>
    </source>
</reference>
<name>A0A9P8T6T9_9ASCO</name>
<dbReference type="SMART" id="SM00290">
    <property type="entry name" value="ZnF_UBP"/>
    <property type="match status" value="1"/>
</dbReference>
<evidence type="ECO:0000313" key="19">
    <source>
        <dbReference type="Proteomes" id="UP000769157"/>
    </source>
</evidence>
<keyword evidence="7" id="KW-0833">Ubl conjugation pathway</keyword>
<keyword evidence="11" id="KW-0805">Transcription regulation</keyword>
<dbReference type="GO" id="GO:0005634">
    <property type="term" value="C:nucleus"/>
    <property type="evidence" value="ECO:0007669"/>
    <property type="project" value="UniProtKB-SubCell"/>
</dbReference>
<comment type="subcellular location">
    <subcellularLocation>
        <location evidence="2">Nucleus</location>
    </subcellularLocation>
</comment>
<dbReference type="InterPro" id="IPR013083">
    <property type="entry name" value="Znf_RING/FYVE/PHD"/>
</dbReference>
<evidence type="ECO:0000256" key="3">
    <source>
        <dbReference type="ARBA" id="ARBA00012759"/>
    </source>
</evidence>
<dbReference type="GO" id="GO:0016579">
    <property type="term" value="P:protein deubiquitination"/>
    <property type="evidence" value="ECO:0007669"/>
    <property type="project" value="InterPro"/>
</dbReference>
<evidence type="ECO:0000256" key="13">
    <source>
        <dbReference type="ARBA" id="ARBA00023242"/>
    </source>
</evidence>
<organism evidence="18 19">
    <name type="scientific">Ogataea philodendri</name>
    <dbReference type="NCBI Taxonomy" id="1378263"/>
    <lineage>
        <taxon>Eukaryota</taxon>
        <taxon>Fungi</taxon>
        <taxon>Dikarya</taxon>
        <taxon>Ascomycota</taxon>
        <taxon>Saccharomycotina</taxon>
        <taxon>Pichiomycetes</taxon>
        <taxon>Pichiales</taxon>
        <taxon>Pichiaceae</taxon>
        <taxon>Ogataea</taxon>
    </lineage>
</organism>
<keyword evidence="4" id="KW-0645">Protease</keyword>
<keyword evidence="9" id="KW-0788">Thiol protease</keyword>
<dbReference type="PROSITE" id="PS50271">
    <property type="entry name" value="ZF_UBP"/>
    <property type="match status" value="1"/>
</dbReference>
<dbReference type="InterPro" id="IPR028889">
    <property type="entry name" value="USP"/>
</dbReference>
<dbReference type="InterPro" id="IPR001394">
    <property type="entry name" value="Peptidase_C19_UCH"/>
</dbReference>
<keyword evidence="10" id="KW-0862">Zinc</keyword>
<evidence type="ECO:0000256" key="8">
    <source>
        <dbReference type="ARBA" id="ARBA00022801"/>
    </source>
</evidence>
<sequence>MVSYLDIPPGQDPATYVSFPTCAHLAKTLTSSERDAILKTYNTAMKICLLAIPIDEDRSYLAKDGTKVHHYDLVRLRSKVLRCTHCHSSSLLHICLQCSFVGCLRHQHSQEHARTTGHKFAVNPQSGDLICWECGDYVGDPSLERIRINQIIHSKNVANFPGMPIYEHEHDSAKLELIEAGSRLPSFRAYTGLKGFVNMGSTCFMSTVLQTIIHNPFIRDYFLAGSHSDCDKQVSECLSCSVAEVFQDFYTSPSPSGYGPVSLLTAAWKVKRSLAGYTEQDAHEFWQFLIHQLHKNDTTRSKAYKEQTPIPGSYLAQSQGGCNCIIHRTFSGELQSSIKCKECNTITNTVDPMLDLSLEIQEKHPDGSRSPISHLELCLDKFTKPEKLDTMYSCSTCKKQTKVTKQLMVKKLPPTLGIQLKRFEHLATSTKVDTYVQIPLLLDMNKYVLPDKKSHPGKNLYQLYAVVCHIGSASTGHYICMVKARNGIWFKFNDATVTRVSQQEVLASHAYLLFYMINEMA</sequence>
<comment type="catalytic activity">
    <reaction evidence="1">
        <text>Thiol-dependent hydrolysis of ester, thioester, amide, peptide and isopeptide bonds formed by the C-terminal Gly of ubiquitin (a 76-residue protein attached to proteins as an intracellular targeting signal).</text>
        <dbReference type="EC" id="3.4.19.12"/>
    </reaction>
</comment>
<evidence type="ECO:0000256" key="6">
    <source>
        <dbReference type="ARBA" id="ARBA00022771"/>
    </source>
</evidence>
<feature type="domain" description="UBP-type" evidence="17">
    <location>
        <begin position="20"/>
        <end position="159"/>
    </location>
</feature>
<dbReference type="PROSITE" id="PS50235">
    <property type="entry name" value="USP_3"/>
    <property type="match status" value="1"/>
</dbReference>
<evidence type="ECO:0000256" key="11">
    <source>
        <dbReference type="ARBA" id="ARBA00023015"/>
    </source>
</evidence>
<keyword evidence="8" id="KW-0378">Hydrolase</keyword>
<comment type="caution">
    <text evidence="18">The sequence shown here is derived from an EMBL/GenBank/DDBJ whole genome shotgun (WGS) entry which is preliminary data.</text>
</comment>
<dbReference type="GeneID" id="70235061"/>
<keyword evidence="6 15" id="KW-0863">Zinc-finger</keyword>
<keyword evidence="5" id="KW-0479">Metal-binding</keyword>
<protein>
    <recommendedName>
        <fullName evidence="3">ubiquitinyl hydrolase 1</fullName>
        <ecNumber evidence="3">3.4.19.12</ecNumber>
    </recommendedName>
</protein>
<dbReference type="Pfam" id="PF02148">
    <property type="entry name" value="zf-UBP"/>
    <property type="match status" value="1"/>
</dbReference>
<evidence type="ECO:0000256" key="2">
    <source>
        <dbReference type="ARBA" id="ARBA00004123"/>
    </source>
</evidence>
<reference evidence="18" key="2">
    <citation type="submission" date="2021-01" db="EMBL/GenBank/DDBJ databases">
        <authorList>
            <person name="Schikora-Tamarit M.A."/>
        </authorList>
    </citation>
    <scope>NUCLEOTIDE SEQUENCE</scope>
    <source>
        <strain evidence="18">CBS6075</strain>
    </source>
</reference>
<evidence type="ECO:0000256" key="1">
    <source>
        <dbReference type="ARBA" id="ARBA00000707"/>
    </source>
</evidence>
<evidence type="ECO:0000259" key="16">
    <source>
        <dbReference type="PROSITE" id="PS50235"/>
    </source>
</evidence>
<evidence type="ECO:0000256" key="10">
    <source>
        <dbReference type="ARBA" id="ARBA00022833"/>
    </source>
</evidence>
<dbReference type="InterPro" id="IPR038765">
    <property type="entry name" value="Papain-like_cys_pep_sf"/>
</dbReference>
<dbReference type="GO" id="GO:0006508">
    <property type="term" value="P:proteolysis"/>
    <property type="evidence" value="ECO:0007669"/>
    <property type="project" value="UniProtKB-KW"/>
</dbReference>
<dbReference type="GO" id="GO:0004843">
    <property type="term" value="F:cysteine-type deubiquitinase activity"/>
    <property type="evidence" value="ECO:0007669"/>
    <property type="project" value="UniProtKB-EC"/>
</dbReference>
<dbReference type="SUPFAM" id="SSF57850">
    <property type="entry name" value="RING/U-box"/>
    <property type="match status" value="1"/>
</dbReference>
<evidence type="ECO:0000256" key="12">
    <source>
        <dbReference type="ARBA" id="ARBA00023163"/>
    </source>
</evidence>
<proteinExistence type="inferred from homology"/>
<dbReference type="EMBL" id="JAEUBE010000183">
    <property type="protein sequence ID" value="KAH3667445.1"/>
    <property type="molecule type" value="Genomic_DNA"/>
</dbReference>
<dbReference type="Proteomes" id="UP000769157">
    <property type="component" value="Unassembled WGS sequence"/>
</dbReference>
<evidence type="ECO:0000256" key="9">
    <source>
        <dbReference type="ARBA" id="ARBA00022807"/>
    </source>
</evidence>
<dbReference type="InterPro" id="IPR018200">
    <property type="entry name" value="USP_CS"/>
</dbReference>
<evidence type="ECO:0000256" key="14">
    <source>
        <dbReference type="ARBA" id="ARBA00038490"/>
    </source>
</evidence>
<dbReference type="Pfam" id="PF00443">
    <property type="entry name" value="UCH"/>
    <property type="match status" value="1"/>
</dbReference>
<dbReference type="InterPro" id="IPR050185">
    <property type="entry name" value="Ub_carboxyl-term_hydrolase"/>
</dbReference>
<accession>A0A9P8T6T9</accession>
<dbReference type="PROSITE" id="PS00973">
    <property type="entry name" value="USP_2"/>
    <property type="match status" value="1"/>
</dbReference>
<evidence type="ECO:0000256" key="7">
    <source>
        <dbReference type="ARBA" id="ARBA00022786"/>
    </source>
</evidence>